<keyword evidence="4" id="KW-1185">Reference proteome</keyword>
<sequence>MSVVEYETEFLRLNRYTQSMVSTDYDKSVRFEDGLRYNLKVLRERRQQDNNLNNSKRESGLFGTALHHKKGARVDRPQQIEEPVGRALGQGANKTEARQHELVYAVRCREDRDAADVIAVMVVDKLVRKWCVAYLAYMQDKSVVGSAMESIQMVKDFSNVFPEELPRLPLDTKVEFGIEILLRATLMSIAPYCMASKELNELKVKLQELLGRRFIILGKFMDLINRVFQPYLDQFIMVFIDDILVYSKSEAEHDKRLKVVLQILHEKELHAKLSKYEFWLKEVNALRHVVSAEDYHSGKANMVADALSQRSMTKLRMIFAHLNLFQGSGLLAELQTNGQFERVTQDKVRLIWDRLKAASNRQKSYADLKRKDIEFNVRDRFFLKQSSWKKVSRFGRKGKLSPRFIGSYQILRRVGSVAYQLEPPPELDRIHDVFHVSILRRYRSYPSHVVLVEEIGLRPDLSFEEESVQTWIERNESTVSVARP</sequence>
<organism evidence="3 4">
    <name type="scientific">Gossypium australe</name>
    <dbReference type="NCBI Taxonomy" id="47621"/>
    <lineage>
        <taxon>Eukaryota</taxon>
        <taxon>Viridiplantae</taxon>
        <taxon>Streptophyta</taxon>
        <taxon>Embryophyta</taxon>
        <taxon>Tracheophyta</taxon>
        <taxon>Spermatophyta</taxon>
        <taxon>Magnoliopsida</taxon>
        <taxon>eudicotyledons</taxon>
        <taxon>Gunneridae</taxon>
        <taxon>Pentapetalae</taxon>
        <taxon>rosids</taxon>
        <taxon>malvids</taxon>
        <taxon>Malvales</taxon>
        <taxon>Malvaceae</taxon>
        <taxon>Malvoideae</taxon>
        <taxon>Gossypium</taxon>
    </lineage>
</organism>
<dbReference type="InterPro" id="IPR043128">
    <property type="entry name" value="Rev_trsase/Diguanyl_cyclase"/>
</dbReference>
<dbReference type="EMBL" id="SMMG02000002">
    <property type="protein sequence ID" value="KAA3483992.1"/>
    <property type="molecule type" value="Genomic_DNA"/>
</dbReference>
<dbReference type="InterPro" id="IPR000477">
    <property type="entry name" value="RT_dom"/>
</dbReference>
<keyword evidence="3" id="KW-0808">Transferase</keyword>
<proteinExistence type="predicted"/>
<dbReference type="AlphaFoldDB" id="A0A5B6WT40"/>
<evidence type="ECO:0000313" key="4">
    <source>
        <dbReference type="Proteomes" id="UP000325315"/>
    </source>
</evidence>
<keyword evidence="3" id="KW-0548">Nucleotidyltransferase</keyword>
<feature type="domain" description="Reverse transcriptase" evidence="1">
    <location>
        <begin position="221"/>
        <end position="284"/>
    </location>
</feature>
<dbReference type="GO" id="GO:0003964">
    <property type="term" value="F:RNA-directed DNA polymerase activity"/>
    <property type="evidence" value="ECO:0007669"/>
    <property type="project" value="UniProtKB-KW"/>
</dbReference>
<reference evidence="3" key="1">
    <citation type="submission" date="2019-08" db="EMBL/GenBank/DDBJ databases">
        <authorList>
            <person name="Liu F."/>
        </authorList>
    </citation>
    <scope>NUCLEOTIDE SEQUENCE [LARGE SCALE GENOMIC DNA]</scope>
    <source>
        <strain evidence="3">PA1801</strain>
        <tissue evidence="3">Leaf</tissue>
    </source>
</reference>
<dbReference type="PANTHER" id="PTHR46148">
    <property type="entry name" value="CHROMO DOMAIN-CONTAINING PROTEIN"/>
    <property type="match status" value="1"/>
</dbReference>
<feature type="domain" description="Tf2-1-like SH3-like" evidence="2">
    <location>
        <begin position="379"/>
        <end position="443"/>
    </location>
</feature>
<dbReference type="Gene3D" id="3.30.70.270">
    <property type="match status" value="1"/>
</dbReference>
<gene>
    <name evidence="3" type="ORF">EPI10_006109</name>
</gene>
<dbReference type="InterPro" id="IPR056924">
    <property type="entry name" value="SH3_Tf2-1"/>
</dbReference>
<dbReference type="InterPro" id="IPR043502">
    <property type="entry name" value="DNA/RNA_pol_sf"/>
</dbReference>
<evidence type="ECO:0000259" key="1">
    <source>
        <dbReference type="Pfam" id="PF00078"/>
    </source>
</evidence>
<comment type="caution">
    <text evidence="3">The sequence shown here is derived from an EMBL/GenBank/DDBJ whole genome shotgun (WGS) entry which is preliminary data.</text>
</comment>
<protein>
    <submittedName>
        <fullName evidence="3">Reverse transcriptase</fullName>
    </submittedName>
</protein>
<evidence type="ECO:0000313" key="3">
    <source>
        <dbReference type="EMBL" id="KAA3483992.1"/>
    </source>
</evidence>
<dbReference type="Pfam" id="PF00078">
    <property type="entry name" value="RVT_1"/>
    <property type="match status" value="1"/>
</dbReference>
<evidence type="ECO:0000259" key="2">
    <source>
        <dbReference type="Pfam" id="PF24626"/>
    </source>
</evidence>
<keyword evidence="3" id="KW-0695">RNA-directed DNA polymerase</keyword>
<dbReference type="SUPFAM" id="SSF56672">
    <property type="entry name" value="DNA/RNA polymerases"/>
    <property type="match status" value="1"/>
</dbReference>
<accession>A0A5B6WT40</accession>
<dbReference type="PANTHER" id="PTHR46148:SF44">
    <property type="entry name" value="GAG-POL POLYPROTEIN"/>
    <property type="match status" value="1"/>
</dbReference>
<name>A0A5B6WT40_9ROSI</name>
<dbReference type="Pfam" id="PF24626">
    <property type="entry name" value="SH3_Tf2-1"/>
    <property type="match status" value="1"/>
</dbReference>
<dbReference type="Proteomes" id="UP000325315">
    <property type="component" value="Unassembled WGS sequence"/>
</dbReference>